<dbReference type="RefSeq" id="WP_023393144.1">
    <property type="nucleotide sequence ID" value="NZ_ASGZ01000006.1"/>
</dbReference>
<dbReference type="eggNOG" id="arCOG02703">
    <property type="taxonomic scope" value="Archaea"/>
</dbReference>
<sequence length="241" mass="25078">MIPPTSPSVEAALRAAERLEGGMDAPEFYTAFARVYDALARRGPGVARLREALAGALDPKSGDAVVEMGCGTGANHRHVRERVGPTGTYLGVDFSPGVLSVAREREPDADFVRADATRPPVRDGAADACCAAFVSGMLGDPAAAVCEWAALTGPGGRLALLDLARTTREGWRALNPGFRLFVRAGSPPGTATSLDASPTASLDARVVAAHRALREVCTDVEYRTLAGGFARVSAGTVECVE</sequence>
<comment type="caution">
    <text evidence="2">The sequence shown here is derived from an EMBL/GenBank/DDBJ whole genome shotgun (WGS) entry which is preliminary data.</text>
</comment>
<keyword evidence="2" id="KW-0808">Transferase</keyword>
<evidence type="ECO:0000259" key="1">
    <source>
        <dbReference type="Pfam" id="PF08241"/>
    </source>
</evidence>
<feature type="domain" description="Methyltransferase type 11" evidence="1">
    <location>
        <begin position="67"/>
        <end position="159"/>
    </location>
</feature>
<dbReference type="Proteomes" id="UP000017840">
    <property type="component" value="Unassembled WGS sequence"/>
</dbReference>
<dbReference type="GO" id="GO:0008757">
    <property type="term" value="F:S-adenosylmethionine-dependent methyltransferase activity"/>
    <property type="evidence" value="ECO:0007669"/>
    <property type="project" value="InterPro"/>
</dbReference>
<name>V4GWX0_9EURY</name>
<keyword evidence="2" id="KW-0489">Methyltransferase</keyword>
<protein>
    <submittedName>
        <fullName evidence="2">Methylase</fullName>
    </submittedName>
</protein>
<reference evidence="2 3" key="1">
    <citation type="journal article" date="2013" name="Genome Announc.">
        <title>Draft Genome Sequence of 'Candidatus Halobonum tyrrellensis' Strain G22, Isolated from the Hypersaline Waters of Lake Tyrrell, Australia.</title>
        <authorList>
            <person name="Ugalde J.A."/>
            <person name="Narasingarao P."/>
            <person name="Kuo S."/>
            <person name="Podell S."/>
            <person name="Allen E.E."/>
        </authorList>
    </citation>
    <scope>NUCLEOTIDE SEQUENCE [LARGE SCALE GENOMIC DNA]</scope>
    <source>
        <strain evidence="2 3">G22</strain>
    </source>
</reference>
<proteinExistence type="predicted"/>
<gene>
    <name evidence="2" type="ORF">K933_02761</name>
</gene>
<dbReference type="InterPro" id="IPR029063">
    <property type="entry name" value="SAM-dependent_MTases_sf"/>
</dbReference>
<dbReference type="AlphaFoldDB" id="V4GWX0"/>
<dbReference type="GO" id="GO:0032259">
    <property type="term" value="P:methylation"/>
    <property type="evidence" value="ECO:0007669"/>
    <property type="project" value="UniProtKB-KW"/>
</dbReference>
<dbReference type="SUPFAM" id="SSF53335">
    <property type="entry name" value="S-adenosyl-L-methionine-dependent methyltransferases"/>
    <property type="match status" value="1"/>
</dbReference>
<keyword evidence="3" id="KW-1185">Reference proteome</keyword>
<accession>V4GWX0</accession>
<evidence type="ECO:0000313" key="3">
    <source>
        <dbReference type="Proteomes" id="UP000017840"/>
    </source>
</evidence>
<dbReference type="Gene3D" id="3.40.50.150">
    <property type="entry name" value="Vaccinia Virus protein VP39"/>
    <property type="match status" value="1"/>
</dbReference>
<evidence type="ECO:0000313" key="2">
    <source>
        <dbReference type="EMBL" id="ESP89676.1"/>
    </source>
</evidence>
<organism evidence="2 3">
    <name type="scientific">Candidatus Halobonum tyrrellensis G22</name>
    <dbReference type="NCBI Taxonomy" id="1324957"/>
    <lineage>
        <taxon>Archaea</taxon>
        <taxon>Methanobacteriati</taxon>
        <taxon>Methanobacteriota</taxon>
        <taxon>Stenosarchaea group</taxon>
        <taxon>Halobacteria</taxon>
        <taxon>Halobacteriales</taxon>
        <taxon>Haloferacaceae</taxon>
        <taxon>Candidatus Halobonum</taxon>
    </lineage>
</organism>
<dbReference type="EMBL" id="ASGZ01000006">
    <property type="protein sequence ID" value="ESP89676.1"/>
    <property type="molecule type" value="Genomic_DNA"/>
</dbReference>
<dbReference type="PANTHER" id="PTHR43591:SF97">
    <property type="entry name" value="CLASS I SAM-DEPENDENT METHYLTRANSFERASE"/>
    <property type="match status" value="1"/>
</dbReference>
<dbReference type="InterPro" id="IPR013216">
    <property type="entry name" value="Methyltransf_11"/>
</dbReference>
<dbReference type="PANTHER" id="PTHR43591">
    <property type="entry name" value="METHYLTRANSFERASE"/>
    <property type="match status" value="1"/>
</dbReference>
<dbReference type="STRING" id="1324957.K933_02761"/>
<dbReference type="Pfam" id="PF08241">
    <property type="entry name" value="Methyltransf_11"/>
    <property type="match status" value="1"/>
</dbReference>